<proteinExistence type="predicted"/>
<dbReference type="Proteomes" id="UP000068447">
    <property type="component" value="Chromosome"/>
</dbReference>
<evidence type="ECO:0000313" key="4">
    <source>
        <dbReference type="Proteomes" id="UP000068447"/>
    </source>
</evidence>
<keyword evidence="2" id="KW-0732">Signal</keyword>
<evidence type="ECO:0000313" key="3">
    <source>
        <dbReference type="EMBL" id="ALT00170.1"/>
    </source>
</evidence>
<evidence type="ECO:0000256" key="1">
    <source>
        <dbReference type="SAM" id="MobiDB-lite"/>
    </source>
</evidence>
<feature type="compositionally biased region" description="Polar residues" evidence="1">
    <location>
        <begin position="42"/>
        <end position="53"/>
    </location>
</feature>
<evidence type="ECO:0008006" key="5">
    <source>
        <dbReference type="Google" id="ProtNLM"/>
    </source>
</evidence>
<sequence>MKTILFITLMTLSIMTQAQSWHAESTEYQSQQKVDNTKPDKMQTSIGPQTKSAISRPQYHGTEEFWVYDAWVTLEGDQDHDGYYSDFTLNFDVDTYYTSAAVYAVLYLGVDDEFREYHSSSVFTIYDEDSDDAFEVNTTLVEGFVSEDYEILIEVYDADSNNLVAVYDGYTDSDLLYLPLESVDYEYTEPQVIVNSEGGTNSISTIIALLTLAGWRRIRSVN</sequence>
<dbReference type="OrthoDB" id="6322244at2"/>
<dbReference type="RefSeq" id="WP_062483666.1">
    <property type="nucleotide sequence ID" value="NZ_CP013650.1"/>
</dbReference>
<dbReference type="EMBL" id="CP013650">
    <property type="protein sequence ID" value="ALT00170.1"/>
    <property type="molecule type" value="Genomic_DNA"/>
</dbReference>
<feature type="signal peptide" evidence="2">
    <location>
        <begin position="1"/>
        <end position="18"/>
    </location>
</feature>
<gene>
    <name evidence="3" type="ORF">AT746_19140</name>
</gene>
<organism evidence="3 4">
    <name type="scientific">Lacimicrobium alkaliphilum</name>
    <dbReference type="NCBI Taxonomy" id="1526571"/>
    <lineage>
        <taxon>Bacteria</taxon>
        <taxon>Pseudomonadati</taxon>
        <taxon>Pseudomonadota</taxon>
        <taxon>Gammaproteobacteria</taxon>
        <taxon>Alteromonadales</taxon>
        <taxon>Alteromonadaceae</taxon>
        <taxon>Lacimicrobium</taxon>
    </lineage>
</organism>
<keyword evidence="4" id="KW-1185">Reference proteome</keyword>
<protein>
    <recommendedName>
        <fullName evidence="5">GlyGly-CTERM sorting domain-containing protein</fullName>
    </recommendedName>
</protein>
<accession>A0A0U3B9E0</accession>
<dbReference type="AlphaFoldDB" id="A0A0U3B9E0"/>
<dbReference type="NCBIfam" id="NF038116">
    <property type="entry name" value="Sden1266_dom"/>
    <property type="match status" value="1"/>
</dbReference>
<feature type="chain" id="PRO_5006836456" description="GlyGly-CTERM sorting domain-containing protein" evidence="2">
    <location>
        <begin position="19"/>
        <end position="222"/>
    </location>
</feature>
<reference evidence="3 4" key="1">
    <citation type="submission" date="2015-12" db="EMBL/GenBank/DDBJ databases">
        <title>Complete genome of Lacimicrobium alkaliphilum KCTC 32984.</title>
        <authorList>
            <person name="Kim S.-G."/>
            <person name="Lee Y.-J."/>
        </authorList>
    </citation>
    <scope>NUCLEOTIDE SEQUENCE [LARGE SCALE GENOMIC DNA]</scope>
    <source>
        <strain evidence="3 4">YelD216</strain>
    </source>
</reference>
<feature type="region of interest" description="Disordered" evidence="1">
    <location>
        <begin position="27"/>
        <end position="53"/>
    </location>
</feature>
<name>A0A0U3B9E0_9ALTE</name>
<evidence type="ECO:0000256" key="2">
    <source>
        <dbReference type="SAM" id="SignalP"/>
    </source>
</evidence>
<dbReference type="KEGG" id="lal:AT746_19140"/>